<keyword evidence="5 15" id="KW-0288">FMN</keyword>
<dbReference type="PIRSF" id="PIRSF004491">
    <property type="entry name" value="FAD_Synth"/>
    <property type="match status" value="1"/>
</dbReference>
<evidence type="ECO:0000256" key="3">
    <source>
        <dbReference type="ARBA" id="ARBA00005201"/>
    </source>
</evidence>
<dbReference type="CDD" id="cd02064">
    <property type="entry name" value="FAD_synthetase_N"/>
    <property type="match status" value="1"/>
</dbReference>
<comment type="pathway">
    <text evidence="2 15">Cofactor biosynthesis; FAD biosynthesis; FAD from FMN: step 1/1.</text>
</comment>
<evidence type="ECO:0000256" key="10">
    <source>
        <dbReference type="ARBA" id="ARBA00022827"/>
    </source>
</evidence>
<dbReference type="NCBIfam" id="TIGR00083">
    <property type="entry name" value="ribF"/>
    <property type="match status" value="1"/>
</dbReference>
<evidence type="ECO:0000256" key="9">
    <source>
        <dbReference type="ARBA" id="ARBA00022777"/>
    </source>
</evidence>
<gene>
    <name evidence="17" type="ORF">WOB96_11970</name>
</gene>
<dbReference type="Pfam" id="PF06574">
    <property type="entry name" value="FAD_syn"/>
    <property type="match status" value="1"/>
</dbReference>
<reference evidence="17 18" key="1">
    <citation type="submission" date="2024-04" db="EMBL/GenBank/DDBJ databases">
        <authorList>
            <person name="Abashina T."/>
            <person name="Shaikin A."/>
        </authorList>
    </citation>
    <scope>NUCLEOTIDE SEQUENCE [LARGE SCALE GENOMIC DNA]</scope>
    <source>
        <strain evidence="17 18">AAFK</strain>
    </source>
</reference>
<dbReference type="NCBIfam" id="NF004159">
    <property type="entry name" value="PRK05627.1-2"/>
    <property type="match status" value="1"/>
</dbReference>
<dbReference type="InterPro" id="IPR002606">
    <property type="entry name" value="Riboflavin_kinase_bac"/>
</dbReference>
<evidence type="ECO:0000259" key="16">
    <source>
        <dbReference type="SMART" id="SM00904"/>
    </source>
</evidence>
<organism evidence="17 18">
    <name type="scientific">Thermithiobacillus plumbiphilus</name>
    <dbReference type="NCBI Taxonomy" id="1729899"/>
    <lineage>
        <taxon>Bacteria</taxon>
        <taxon>Pseudomonadati</taxon>
        <taxon>Pseudomonadota</taxon>
        <taxon>Acidithiobacillia</taxon>
        <taxon>Acidithiobacillales</taxon>
        <taxon>Thermithiobacillaceae</taxon>
        <taxon>Thermithiobacillus</taxon>
    </lineage>
</organism>
<keyword evidence="10 15" id="KW-0274">FAD</keyword>
<dbReference type="RefSeq" id="WP_341371530.1">
    <property type="nucleotide sequence ID" value="NZ_JBBPCO010000012.1"/>
</dbReference>
<protein>
    <recommendedName>
        <fullName evidence="15">Riboflavin biosynthesis protein</fullName>
    </recommendedName>
    <domain>
        <recommendedName>
            <fullName evidence="15">Riboflavin kinase</fullName>
            <ecNumber evidence="15">2.7.1.26</ecNumber>
        </recommendedName>
        <alternativeName>
            <fullName evidence="15">Flavokinase</fullName>
        </alternativeName>
    </domain>
    <domain>
        <recommendedName>
            <fullName evidence="15">FMN adenylyltransferase</fullName>
            <ecNumber evidence="15">2.7.7.2</ecNumber>
        </recommendedName>
        <alternativeName>
            <fullName evidence="15">FAD pyrophosphorylase</fullName>
        </alternativeName>
        <alternativeName>
            <fullName evidence="15">FAD synthase</fullName>
        </alternativeName>
    </domain>
</protein>
<dbReference type="InterPro" id="IPR015864">
    <property type="entry name" value="FAD_synthase"/>
</dbReference>
<evidence type="ECO:0000256" key="6">
    <source>
        <dbReference type="ARBA" id="ARBA00022679"/>
    </source>
</evidence>
<comment type="function">
    <text evidence="1">Catalyzes the phosphorylation of riboflavin to FMN followed by the adenylation of FMN to FAD.</text>
</comment>
<feature type="domain" description="Riboflavin kinase" evidence="16">
    <location>
        <begin position="183"/>
        <end position="307"/>
    </location>
</feature>
<dbReference type="NCBIfam" id="NF004160">
    <property type="entry name" value="PRK05627.1-3"/>
    <property type="match status" value="1"/>
</dbReference>
<dbReference type="SUPFAM" id="SSF82114">
    <property type="entry name" value="Riboflavin kinase-like"/>
    <property type="match status" value="1"/>
</dbReference>
<name>A0ABU9DAB4_9PROT</name>
<keyword evidence="11 15" id="KW-0067">ATP-binding</keyword>
<keyword evidence="12" id="KW-0511">Multifunctional enzyme</keyword>
<proteinExistence type="inferred from homology"/>
<keyword evidence="18" id="KW-1185">Reference proteome</keyword>
<dbReference type="GO" id="GO:0003919">
    <property type="term" value="F:FMN adenylyltransferase activity"/>
    <property type="evidence" value="ECO:0007669"/>
    <property type="project" value="UniProtKB-EC"/>
</dbReference>
<comment type="pathway">
    <text evidence="3 15">Cofactor biosynthesis; FMN biosynthesis; FMN from riboflavin (ATP route): step 1/1.</text>
</comment>
<sequence length="311" mass="34484">MNKKIHLYTRPEAIPGLDRGSLVTIGNFDGVHLGHQAIIRQAMSQALPSVIMTFEPLPREYFHPETAPARLSSLREKAIALQQLGVENLLCLPFRRALAELDARAFVRQILVDGLHARQVLVGHDFRFGRARQGDPDMLEQLGHRHGFTVTVMPPVCLDGLRVSSTGLRACLAAGDLAQARRELGRPYGICGRVIHGDKRGRQIGFPTANISLRGRKPVMTGVFAVIAERADGSRLPAVANLGTRPTVNGAAPLLEVHILDHNPDLYGERLFVHFLARIREERRFASLDELRQQIGLDVEQGRRLLQNQGI</sequence>
<dbReference type="InterPro" id="IPR014729">
    <property type="entry name" value="Rossmann-like_a/b/a_fold"/>
</dbReference>
<evidence type="ECO:0000256" key="4">
    <source>
        <dbReference type="ARBA" id="ARBA00022630"/>
    </source>
</evidence>
<dbReference type="SUPFAM" id="SSF52374">
    <property type="entry name" value="Nucleotidylyl transferase"/>
    <property type="match status" value="1"/>
</dbReference>
<keyword evidence="8 15" id="KW-0547">Nucleotide-binding</keyword>
<evidence type="ECO:0000256" key="2">
    <source>
        <dbReference type="ARBA" id="ARBA00004726"/>
    </source>
</evidence>
<dbReference type="EC" id="2.7.1.26" evidence="15"/>
<dbReference type="Proteomes" id="UP001446205">
    <property type="component" value="Unassembled WGS sequence"/>
</dbReference>
<keyword evidence="7 15" id="KW-0548">Nucleotidyltransferase</keyword>
<keyword evidence="6 15" id="KW-0808">Transferase</keyword>
<evidence type="ECO:0000256" key="15">
    <source>
        <dbReference type="PIRNR" id="PIRNR004491"/>
    </source>
</evidence>
<comment type="caution">
    <text evidence="17">The sequence shown here is derived from an EMBL/GenBank/DDBJ whole genome shotgun (WGS) entry which is preliminary data.</text>
</comment>
<dbReference type="NCBIfam" id="NF004163">
    <property type="entry name" value="PRK05627.1-6"/>
    <property type="match status" value="1"/>
</dbReference>
<dbReference type="GO" id="GO:0008531">
    <property type="term" value="F:riboflavin kinase activity"/>
    <property type="evidence" value="ECO:0007669"/>
    <property type="project" value="UniProtKB-EC"/>
</dbReference>
<dbReference type="PANTHER" id="PTHR22749:SF6">
    <property type="entry name" value="RIBOFLAVIN KINASE"/>
    <property type="match status" value="1"/>
</dbReference>
<comment type="catalytic activity">
    <reaction evidence="13 15">
        <text>riboflavin + ATP = FMN + ADP + H(+)</text>
        <dbReference type="Rhea" id="RHEA:14357"/>
        <dbReference type="ChEBI" id="CHEBI:15378"/>
        <dbReference type="ChEBI" id="CHEBI:30616"/>
        <dbReference type="ChEBI" id="CHEBI:57986"/>
        <dbReference type="ChEBI" id="CHEBI:58210"/>
        <dbReference type="ChEBI" id="CHEBI:456216"/>
        <dbReference type="EC" id="2.7.1.26"/>
    </reaction>
</comment>
<dbReference type="InterPro" id="IPR015865">
    <property type="entry name" value="Riboflavin_kinase_bac/euk"/>
</dbReference>
<dbReference type="SMART" id="SM00904">
    <property type="entry name" value="Flavokinase"/>
    <property type="match status" value="1"/>
</dbReference>
<evidence type="ECO:0000256" key="7">
    <source>
        <dbReference type="ARBA" id="ARBA00022695"/>
    </source>
</evidence>
<keyword evidence="4 15" id="KW-0285">Flavoprotein</keyword>
<evidence type="ECO:0000256" key="13">
    <source>
        <dbReference type="ARBA" id="ARBA00047880"/>
    </source>
</evidence>
<evidence type="ECO:0000256" key="1">
    <source>
        <dbReference type="ARBA" id="ARBA00002121"/>
    </source>
</evidence>
<evidence type="ECO:0000313" key="17">
    <source>
        <dbReference type="EMBL" id="MEK8090474.1"/>
    </source>
</evidence>
<comment type="similarity">
    <text evidence="15">Belongs to the ribF family.</text>
</comment>
<evidence type="ECO:0000256" key="12">
    <source>
        <dbReference type="ARBA" id="ARBA00023268"/>
    </source>
</evidence>
<dbReference type="InterPro" id="IPR023468">
    <property type="entry name" value="Riboflavin_kinase"/>
</dbReference>
<dbReference type="PANTHER" id="PTHR22749">
    <property type="entry name" value="RIBOFLAVIN KINASE/FMN ADENYLYLTRANSFERASE"/>
    <property type="match status" value="1"/>
</dbReference>
<dbReference type="InterPro" id="IPR023465">
    <property type="entry name" value="Riboflavin_kinase_dom_sf"/>
</dbReference>
<dbReference type="Pfam" id="PF01687">
    <property type="entry name" value="Flavokinase"/>
    <property type="match status" value="1"/>
</dbReference>
<comment type="catalytic activity">
    <reaction evidence="14 15">
        <text>FMN + ATP + H(+) = FAD + diphosphate</text>
        <dbReference type="Rhea" id="RHEA:17237"/>
        <dbReference type="ChEBI" id="CHEBI:15378"/>
        <dbReference type="ChEBI" id="CHEBI:30616"/>
        <dbReference type="ChEBI" id="CHEBI:33019"/>
        <dbReference type="ChEBI" id="CHEBI:57692"/>
        <dbReference type="ChEBI" id="CHEBI:58210"/>
        <dbReference type="EC" id="2.7.7.2"/>
    </reaction>
</comment>
<evidence type="ECO:0000256" key="8">
    <source>
        <dbReference type="ARBA" id="ARBA00022741"/>
    </source>
</evidence>
<dbReference type="Gene3D" id="2.40.30.30">
    <property type="entry name" value="Riboflavin kinase-like"/>
    <property type="match status" value="1"/>
</dbReference>
<keyword evidence="9 15" id="KW-0418">Kinase</keyword>
<dbReference type="EMBL" id="JBBPCO010000012">
    <property type="protein sequence ID" value="MEK8090474.1"/>
    <property type="molecule type" value="Genomic_DNA"/>
</dbReference>
<evidence type="ECO:0000313" key="18">
    <source>
        <dbReference type="Proteomes" id="UP001446205"/>
    </source>
</evidence>
<dbReference type="EC" id="2.7.7.2" evidence="15"/>
<dbReference type="Gene3D" id="3.40.50.620">
    <property type="entry name" value="HUPs"/>
    <property type="match status" value="1"/>
</dbReference>
<accession>A0ABU9DAB4</accession>
<evidence type="ECO:0000256" key="11">
    <source>
        <dbReference type="ARBA" id="ARBA00022840"/>
    </source>
</evidence>
<evidence type="ECO:0000256" key="5">
    <source>
        <dbReference type="ARBA" id="ARBA00022643"/>
    </source>
</evidence>
<evidence type="ECO:0000256" key="14">
    <source>
        <dbReference type="ARBA" id="ARBA00049494"/>
    </source>
</evidence>